<dbReference type="InterPro" id="IPR016007">
    <property type="entry name" value="Alpha_rhamnosid"/>
</dbReference>
<dbReference type="STRING" id="1043002.A0A074Y400"/>
<dbReference type="InterPro" id="IPR035398">
    <property type="entry name" value="Bac_rhamnosid_C"/>
</dbReference>
<dbReference type="InterPro" id="IPR035396">
    <property type="entry name" value="Bac_rhamnosid6H"/>
</dbReference>
<keyword evidence="3" id="KW-0378">Hydrolase</keyword>
<evidence type="ECO:0000256" key="2">
    <source>
        <dbReference type="ARBA" id="ARBA00012652"/>
    </source>
</evidence>
<dbReference type="OrthoDB" id="10036721at2759"/>
<feature type="domain" description="Bacterial alpha-L-rhamnosidase N-terminal" evidence="6">
    <location>
        <begin position="151"/>
        <end position="319"/>
    </location>
</feature>
<gene>
    <name evidence="9" type="ORF">M438DRAFT_342486</name>
</gene>
<dbReference type="EMBL" id="KL584975">
    <property type="protein sequence ID" value="KEQ88947.1"/>
    <property type="molecule type" value="Genomic_DNA"/>
</dbReference>
<evidence type="ECO:0000259" key="8">
    <source>
        <dbReference type="Pfam" id="PF17390"/>
    </source>
</evidence>
<name>A0A074Y400_AURPU</name>
<dbReference type="EC" id="3.2.1.40" evidence="2"/>
<evidence type="ECO:0000256" key="3">
    <source>
        <dbReference type="ARBA" id="ARBA00022801"/>
    </source>
</evidence>
<dbReference type="Gene3D" id="2.60.120.260">
    <property type="entry name" value="Galactose-binding domain-like"/>
    <property type="match status" value="2"/>
</dbReference>
<feature type="domain" description="Alpha-L-rhamnosidase C-terminal" evidence="8">
    <location>
        <begin position="810"/>
        <end position="878"/>
    </location>
</feature>
<comment type="catalytic activity">
    <reaction evidence="1">
        <text>Hydrolysis of terminal non-reducing alpha-L-rhamnose residues in alpha-L-rhamnosides.</text>
        <dbReference type="EC" id="3.2.1.40"/>
    </reaction>
</comment>
<dbReference type="GO" id="GO:0005975">
    <property type="term" value="P:carbohydrate metabolic process"/>
    <property type="evidence" value="ECO:0007669"/>
    <property type="project" value="InterPro"/>
</dbReference>
<dbReference type="Pfam" id="PF05592">
    <property type="entry name" value="Bac_rhamnosid"/>
    <property type="match status" value="1"/>
</dbReference>
<evidence type="ECO:0000313" key="10">
    <source>
        <dbReference type="Proteomes" id="UP000030706"/>
    </source>
</evidence>
<dbReference type="Pfam" id="PF17389">
    <property type="entry name" value="Bac_rhamnosid6H"/>
    <property type="match status" value="1"/>
</dbReference>
<dbReference type="Gene3D" id="1.50.10.10">
    <property type="match status" value="1"/>
</dbReference>
<dbReference type="GeneID" id="40747075"/>
<dbReference type="AlphaFoldDB" id="A0A074Y400"/>
<dbReference type="Pfam" id="PF08531">
    <property type="entry name" value="Bac_rhamnosid_N"/>
    <property type="match status" value="1"/>
</dbReference>
<feature type="region of interest" description="Disordered" evidence="4">
    <location>
        <begin position="964"/>
        <end position="1018"/>
    </location>
</feature>
<proteinExistence type="predicted"/>
<organism evidence="9 10">
    <name type="scientific">Aureobasidium pullulans EXF-150</name>
    <dbReference type="NCBI Taxonomy" id="1043002"/>
    <lineage>
        <taxon>Eukaryota</taxon>
        <taxon>Fungi</taxon>
        <taxon>Dikarya</taxon>
        <taxon>Ascomycota</taxon>
        <taxon>Pezizomycotina</taxon>
        <taxon>Dothideomycetes</taxon>
        <taxon>Dothideomycetidae</taxon>
        <taxon>Dothideales</taxon>
        <taxon>Saccotheciaceae</taxon>
        <taxon>Aureobasidium</taxon>
    </lineage>
</organism>
<evidence type="ECO:0000256" key="4">
    <source>
        <dbReference type="SAM" id="MobiDB-lite"/>
    </source>
</evidence>
<dbReference type="InterPro" id="IPR012341">
    <property type="entry name" value="6hp_glycosidase-like_sf"/>
</dbReference>
<feature type="compositionally biased region" description="Low complexity" evidence="4">
    <location>
        <begin position="966"/>
        <end position="981"/>
    </location>
</feature>
<dbReference type="SUPFAM" id="SSF48208">
    <property type="entry name" value="Six-hairpin glycosidases"/>
    <property type="match status" value="1"/>
</dbReference>
<evidence type="ECO:0000256" key="1">
    <source>
        <dbReference type="ARBA" id="ARBA00001445"/>
    </source>
</evidence>
<accession>A0A074Y400</accession>
<reference evidence="9 10" key="1">
    <citation type="journal article" date="2014" name="BMC Genomics">
        <title>Genome sequencing of four Aureobasidium pullulans varieties: biotechnological potential, stress tolerance, and description of new species.</title>
        <authorList>
            <person name="Gostin Ar C."/>
            <person name="Ohm R.A."/>
            <person name="Kogej T."/>
            <person name="Sonjak S."/>
            <person name="Turk M."/>
            <person name="Zajc J."/>
            <person name="Zalar P."/>
            <person name="Grube M."/>
            <person name="Sun H."/>
            <person name="Han J."/>
            <person name="Sharma A."/>
            <person name="Chiniquy J."/>
            <person name="Ngan C.Y."/>
            <person name="Lipzen A."/>
            <person name="Barry K."/>
            <person name="Grigoriev I.V."/>
            <person name="Gunde-Cimerman N."/>
        </authorList>
    </citation>
    <scope>NUCLEOTIDE SEQUENCE [LARGE SCALE GENOMIC DNA]</scope>
    <source>
        <strain evidence="9 10">EXF-150</strain>
    </source>
</reference>
<dbReference type="PANTHER" id="PTHR33307">
    <property type="entry name" value="ALPHA-RHAMNOSIDASE (EUROFUNG)"/>
    <property type="match status" value="1"/>
</dbReference>
<dbReference type="RefSeq" id="XP_029765134.1">
    <property type="nucleotide sequence ID" value="XM_029904769.1"/>
</dbReference>
<evidence type="ECO:0000313" key="9">
    <source>
        <dbReference type="EMBL" id="KEQ88947.1"/>
    </source>
</evidence>
<evidence type="ECO:0000259" key="7">
    <source>
        <dbReference type="Pfam" id="PF17389"/>
    </source>
</evidence>
<feature type="domain" description="Alpha-L-rhamnosidase six-hairpin glycosidase" evidence="7">
    <location>
        <begin position="440"/>
        <end position="806"/>
    </location>
</feature>
<keyword evidence="10" id="KW-1185">Reference proteome</keyword>
<protein>
    <recommendedName>
        <fullName evidence="2">alpha-L-rhamnosidase</fullName>
        <ecNumber evidence="2">3.2.1.40</ecNumber>
    </recommendedName>
</protein>
<dbReference type="Gene3D" id="2.60.420.10">
    <property type="entry name" value="Maltose phosphorylase, domain 3"/>
    <property type="match status" value="1"/>
</dbReference>
<dbReference type="InterPro" id="IPR008928">
    <property type="entry name" value="6-hairpin_glycosidase_sf"/>
</dbReference>
<dbReference type="Pfam" id="PF17390">
    <property type="entry name" value="Bac_rhamnosid_C"/>
    <property type="match status" value="1"/>
</dbReference>
<dbReference type="Pfam" id="PF25788">
    <property type="entry name" value="Ig_Rha78A_N"/>
    <property type="match status" value="1"/>
</dbReference>
<feature type="domain" description="Alpha-L-rhamnosidase concanavalin-like" evidence="5">
    <location>
        <begin position="335"/>
        <end position="434"/>
    </location>
</feature>
<dbReference type="Proteomes" id="UP000030706">
    <property type="component" value="Unassembled WGS sequence"/>
</dbReference>
<dbReference type="InterPro" id="IPR008902">
    <property type="entry name" value="Rhamnosid_concanavalin"/>
</dbReference>
<dbReference type="InterPro" id="IPR013783">
    <property type="entry name" value="Ig-like_fold"/>
</dbReference>
<evidence type="ECO:0000259" key="5">
    <source>
        <dbReference type="Pfam" id="PF05592"/>
    </source>
</evidence>
<dbReference type="HOGENOM" id="CLU_002926_0_1_1"/>
<dbReference type="Gene3D" id="2.60.40.10">
    <property type="entry name" value="Immunoglobulins"/>
    <property type="match status" value="1"/>
</dbReference>
<feature type="region of interest" description="Disordered" evidence="4">
    <location>
        <begin position="914"/>
        <end position="936"/>
    </location>
</feature>
<dbReference type="PANTHER" id="PTHR33307:SF6">
    <property type="entry name" value="ALPHA-RHAMNOSIDASE (EUROFUNG)-RELATED"/>
    <property type="match status" value="1"/>
</dbReference>
<evidence type="ECO:0000259" key="6">
    <source>
        <dbReference type="Pfam" id="PF08531"/>
    </source>
</evidence>
<dbReference type="GO" id="GO:0030596">
    <property type="term" value="F:alpha-L-rhamnosidase activity"/>
    <property type="evidence" value="ECO:0007669"/>
    <property type="project" value="UniProtKB-EC"/>
</dbReference>
<sequence>MATSAYHLRTDYLVEAFGIDNPRPEFSWRLEATDPSDKHAVVFQHAYRVQVALTEQFKPTTIVWDSDVVRSQDQSGIIYAGGLLQSITKYYWRVQLFDMHDFCNGWSSVATFETGIMDARLWKASWITGPAEDTEHAMYFRGCLTIPSGVLKGRAFVTALGWYRLFVNGSDLTGNCCVPRWTPLNSAVEYQDYDITEHLRPGLNHFSVVVGDGRWRGSLGLRDTRAKHHDPVAAFVQVNINFKDGNRIAYGSSEEWLAGTGAIIRSDPKLGEEHDLRISSDEWLGSVAPTPPHVQGSRWTPARILPTPQSRKLIAEETPRTKEIARLRPKGILRSPTGKQIFDFGQNIAGFVVAKLKGREGTKVTITYSESVGPDGELDLDYALPIDGKAQRDSCILGGKDTYFQPWFTRHGFRYAEISGCDDVGFNDIKALIVSADLPETGSFTCSDWRLERWRGNALRSMRGNFADVITDCPTRERLCWMGDLQAISPTSTMFLDTQTYLRRTLRNISLEQLPDGTVPPFLPGECAQVYKGLWWPMSLITTSVGWGDACVLVPWTLYQYYGDLSVLKRQYTSMKRKVEQMTRDARSGKGGYGKYFKGCKKEHEPYILDSDKMWGEWLEPGSGMWGLFKSLMIPSPNTATAYFAHNAAVLSKAAEALGYHVDAEHYSALSERVREAWRAAFVYADDRIGDDKQDDYVRALAFNLIEPASRPATIARLVEIITDSDFHFGTTLLNTAMLLTVLSDNGRADIAYNLLLQNSCHSFLNQIEQGATTCWETWTGYDEQGRAKGSHNHVATGACTRWLQEGILGITPLEPGYRKIKIRPLVGGGLDHASGGIETPYGFCKSTWRVVVSTSMIQLGVTIPAGASGEIHLGDGSVHDVPAGTHFFEWQGGVSLFTPGGLDVENILQDRTSVASPPTRRNFAQASPPQSPLSGPAISPLSMAGAALGFGAASEVAKALVNQNGQSMPSPSPSLSAGSGKRIDSVSSMRDVAKPQRGSFVLPKNGGIMSWPPSAAT</sequence>
<dbReference type="InterPro" id="IPR013737">
    <property type="entry name" value="Bac_rhamnosid_N"/>
</dbReference>